<dbReference type="OrthoDB" id="8923935at2759"/>
<keyword evidence="5" id="KW-0862">Zinc</keyword>
<keyword evidence="10" id="KW-0808">Transferase</keyword>
<dbReference type="PANTHER" id="PTHR12190:SF4">
    <property type="entry name" value="A-KINASE ANCHOR PROTEIN 8-LIKE"/>
    <property type="match status" value="1"/>
</dbReference>
<evidence type="ECO:0000256" key="1">
    <source>
        <dbReference type="ARBA" id="ARBA00004123"/>
    </source>
</evidence>
<name>A0A556VAG2_BAGYA</name>
<feature type="compositionally biased region" description="Basic and acidic residues" evidence="8">
    <location>
        <begin position="49"/>
        <end position="74"/>
    </location>
</feature>
<evidence type="ECO:0000256" key="2">
    <source>
        <dbReference type="ARBA" id="ARBA00022723"/>
    </source>
</evidence>
<evidence type="ECO:0000313" key="11">
    <source>
        <dbReference type="Proteomes" id="UP000319801"/>
    </source>
</evidence>
<proteinExistence type="inferred from homology"/>
<keyword evidence="10" id="KW-0418">Kinase</keyword>
<gene>
    <name evidence="10" type="ORF">Baya_14971</name>
</gene>
<keyword evidence="4 7" id="KW-0863">Zinc-finger</keyword>
<evidence type="ECO:0000259" key="9">
    <source>
        <dbReference type="PROSITE" id="PS51799"/>
    </source>
</evidence>
<evidence type="ECO:0000313" key="10">
    <source>
        <dbReference type="EMBL" id="TTE81761.1"/>
    </source>
</evidence>
<dbReference type="AlphaFoldDB" id="A0A556VAG2"/>
<dbReference type="Pfam" id="PF04988">
    <property type="entry name" value="AKAP95"/>
    <property type="match status" value="1"/>
</dbReference>
<feature type="compositionally biased region" description="Basic residues" evidence="8">
    <location>
        <begin position="160"/>
        <end position="175"/>
    </location>
</feature>
<protein>
    <submittedName>
        <fullName evidence="10">A-kinase anchor protein 8-like</fullName>
    </submittedName>
</protein>
<dbReference type="GO" id="GO:0005634">
    <property type="term" value="C:nucleus"/>
    <property type="evidence" value="ECO:0007669"/>
    <property type="project" value="UniProtKB-SubCell"/>
</dbReference>
<dbReference type="PANTHER" id="PTHR12190">
    <property type="entry name" value="A-KINASE ANCHOR PROTEIN AKAP 8"/>
    <property type="match status" value="1"/>
</dbReference>
<feature type="compositionally biased region" description="Polar residues" evidence="8">
    <location>
        <begin position="206"/>
        <end position="237"/>
    </location>
</feature>
<comment type="similarity">
    <text evidence="7">Belongs to the AKAP95 family.</text>
</comment>
<keyword evidence="3" id="KW-0677">Repeat</keyword>
<evidence type="ECO:0000256" key="6">
    <source>
        <dbReference type="ARBA" id="ARBA00023242"/>
    </source>
</evidence>
<dbReference type="Proteomes" id="UP000319801">
    <property type="component" value="Unassembled WGS sequence"/>
</dbReference>
<comment type="caution">
    <text evidence="10">The sequence shown here is derived from an EMBL/GenBank/DDBJ whole genome shotgun (WGS) entry which is preliminary data.</text>
</comment>
<dbReference type="InterPro" id="IPR007071">
    <property type="entry name" value="AKAP95"/>
</dbReference>
<comment type="subcellular location">
    <subcellularLocation>
        <location evidence="1">Nucleus</location>
    </subcellularLocation>
</comment>
<feature type="region of interest" description="Disordered" evidence="8">
    <location>
        <begin position="524"/>
        <end position="551"/>
    </location>
</feature>
<keyword evidence="6" id="KW-0539">Nucleus</keyword>
<dbReference type="InterPro" id="IPR034736">
    <property type="entry name" value="ZF_C2H2_AKAP95"/>
</dbReference>
<feature type="compositionally biased region" description="Polar residues" evidence="8">
    <location>
        <begin position="538"/>
        <end position="551"/>
    </location>
</feature>
<evidence type="ECO:0000256" key="5">
    <source>
        <dbReference type="ARBA" id="ARBA00022833"/>
    </source>
</evidence>
<dbReference type="GO" id="GO:0016301">
    <property type="term" value="F:kinase activity"/>
    <property type="evidence" value="ECO:0007669"/>
    <property type="project" value="UniProtKB-KW"/>
</dbReference>
<dbReference type="PROSITE" id="PS51799">
    <property type="entry name" value="ZF_C2H2_AKAP95"/>
    <property type="match status" value="1"/>
</dbReference>
<feature type="domain" description="C2H2 AKAP95-type" evidence="9">
    <location>
        <begin position="256"/>
        <end position="279"/>
    </location>
</feature>
<dbReference type="GO" id="GO:0008270">
    <property type="term" value="F:zinc ion binding"/>
    <property type="evidence" value="ECO:0007669"/>
    <property type="project" value="UniProtKB-KW"/>
</dbReference>
<sequence length="578" mass="64905">MNRHNRFYLPYSAFPNNYNPCSPDDFISDEMSGYQSINYLEFDEFRNGSECKDSRSTRRERLSHYGGKWSDRGEPNGGYYNHPEDRGYPSNHCNNKCPDQHSKGGRKGSLKKPDSQESTSKQEQVILIESDDSGSVEVVQETSPPEKVPDATLSDIQSRKKEKRKLRKQRQRKQGCFKSPGTTREPAQTYHSHIKGPRPSEKTNKDSTSAPVGLNTVEQNSCGARSSAQTSKSTANGRSCNISMEHFIKKAEVAHCLACDEYIPMQYYLIELHLRSPDHRANCKGMMVQSKNLGLTTVQRLLRLKCTQQKLKCYLKDIGVTIEPKRNHREVWSTQQRAVPEATQEAELPCEQVMQAAEAVEKWKDQEAGLFSAQVIQADEKEKDGIDLKAKLICGQAIQATAAVEDGKTQLQETVCVREIQADGAGEVKNVVEPSIEQVIQGNDAVEDGKKQKVEPFCGLMMEADEVVGDGKDQEVEPICAQVIQANKIVGKTKDREVDEAVDYRKDQETEPLSKKMVLAPDPVINGESQACEESIPATENLQEPEQWQRTQPLFDLLDEEDDLEGVELGEEEMGEDI</sequence>
<feature type="region of interest" description="Disordered" evidence="8">
    <location>
        <begin position="49"/>
        <end position="237"/>
    </location>
</feature>
<evidence type="ECO:0000256" key="4">
    <source>
        <dbReference type="ARBA" id="ARBA00022771"/>
    </source>
</evidence>
<evidence type="ECO:0000256" key="7">
    <source>
        <dbReference type="PROSITE-ProRule" id="PRU01140"/>
    </source>
</evidence>
<feature type="compositionally biased region" description="Polar residues" evidence="8">
    <location>
        <begin position="180"/>
        <end position="191"/>
    </location>
</feature>
<keyword evidence="11" id="KW-1185">Reference proteome</keyword>
<dbReference type="GO" id="GO:0003677">
    <property type="term" value="F:DNA binding"/>
    <property type="evidence" value="ECO:0007669"/>
    <property type="project" value="InterPro"/>
</dbReference>
<organism evidence="10 11">
    <name type="scientific">Bagarius yarrelli</name>
    <name type="common">Goonch</name>
    <name type="synonym">Bagrus yarrelli</name>
    <dbReference type="NCBI Taxonomy" id="175774"/>
    <lineage>
        <taxon>Eukaryota</taxon>
        <taxon>Metazoa</taxon>
        <taxon>Chordata</taxon>
        <taxon>Craniata</taxon>
        <taxon>Vertebrata</taxon>
        <taxon>Euteleostomi</taxon>
        <taxon>Actinopterygii</taxon>
        <taxon>Neopterygii</taxon>
        <taxon>Teleostei</taxon>
        <taxon>Ostariophysi</taxon>
        <taxon>Siluriformes</taxon>
        <taxon>Sisoridae</taxon>
        <taxon>Sisorinae</taxon>
        <taxon>Bagarius</taxon>
    </lineage>
</organism>
<evidence type="ECO:0000256" key="8">
    <source>
        <dbReference type="SAM" id="MobiDB-lite"/>
    </source>
</evidence>
<reference evidence="10 11" key="1">
    <citation type="journal article" date="2019" name="Genome Biol. Evol.">
        <title>Whole-Genome Sequencing of the Giant Devil Catfish, Bagarius yarrelli.</title>
        <authorList>
            <person name="Jiang W."/>
            <person name="Lv Y."/>
            <person name="Cheng L."/>
            <person name="Yang K."/>
            <person name="Chao B."/>
            <person name="Wang X."/>
            <person name="Li Y."/>
            <person name="Pan X."/>
            <person name="You X."/>
            <person name="Zhang Y."/>
            <person name="Yang J."/>
            <person name="Li J."/>
            <person name="Zhang X."/>
            <person name="Liu S."/>
            <person name="Sun C."/>
            <person name="Yang J."/>
            <person name="Shi Q."/>
        </authorList>
    </citation>
    <scope>NUCLEOTIDE SEQUENCE [LARGE SCALE GENOMIC DNA]</scope>
    <source>
        <strain evidence="10">JWS20170419001</strain>
        <tissue evidence="10">Muscle</tissue>
    </source>
</reference>
<accession>A0A556VAG2</accession>
<evidence type="ECO:0000256" key="3">
    <source>
        <dbReference type="ARBA" id="ARBA00022737"/>
    </source>
</evidence>
<dbReference type="EMBL" id="VCAZ01000191">
    <property type="protein sequence ID" value="TTE81761.1"/>
    <property type="molecule type" value="Genomic_DNA"/>
</dbReference>
<keyword evidence="2" id="KW-0479">Metal-binding</keyword>